<dbReference type="Proteomes" id="UP000243525">
    <property type="component" value="Unassembled WGS sequence"/>
</dbReference>
<evidence type="ECO:0000313" key="1">
    <source>
        <dbReference type="EMBL" id="PTN10469.1"/>
    </source>
</evidence>
<sequence length="344" mass="38929">MKRISLILFTLIGLGLFISSCKDDTKLRKKITGKAGEVVVVIPNESWNSSVGESIRKTLAQAQLSLPQEEPLFDLVNVPPAAFKDIFKSNRNIINVRISPGTDTTRVEFKKDIWAWPQAVINISAKNNEDFNTVFNQNSDKIVAYLLKAERDRLMMNYAKYNEKKVEEAVKKNVDVKLTVPVGYQLANQGADFTWARYDPAEALQGIAVYSFPYVSDSTFTAKYLVAKRDSVLKQYIDGPTPGSYMITEHRLDPTFTVFEYKNNYAAEMRGLWRVENDFMGGPYVSLAVLDAANNRVVVAEGFVYAPRYDKRNYLRQVEAIVYSLALPDQAKNDKIKSQIEMGN</sequence>
<dbReference type="Pfam" id="PF16125">
    <property type="entry name" value="DUF4837"/>
    <property type="match status" value="1"/>
</dbReference>
<name>A0A2T5C691_9BACT</name>
<dbReference type="OrthoDB" id="1115230at2"/>
<reference evidence="1 2" key="1">
    <citation type="submission" date="2018-04" db="EMBL/GenBank/DDBJ databases">
        <title>Genomic Encyclopedia of Archaeal and Bacterial Type Strains, Phase II (KMG-II): from individual species to whole genera.</title>
        <authorList>
            <person name="Goeker M."/>
        </authorList>
    </citation>
    <scope>NUCLEOTIDE SEQUENCE [LARGE SCALE GENOMIC DNA]</scope>
    <source>
        <strain evidence="1 2">DSM 28823</strain>
    </source>
</reference>
<evidence type="ECO:0000313" key="2">
    <source>
        <dbReference type="Proteomes" id="UP000243525"/>
    </source>
</evidence>
<gene>
    <name evidence="1" type="ORF">C8N47_101118</name>
</gene>
<dbReference type="PROSITE" id="PS51257">
    <property type="entry name" value="PROKAR_LIPOPROTEIN"/>
    <property type="match status" value="1"/>
</dbReference>
<proteinExistence type="predicted"/>
<keyword evidence="2" id="KW-1185">Reference proteome</keyword>
<comment type="caution">
    <text evidence="1">The sequence shown here is derived from an EMBL/GenBank/DDBJ whole genome shotgun (WGS) entry which is preliminary data.</text>
</comment>
<dbReference type="AlphaFoldDB" id="A0A2T5C691"/>
<dbReference type="EMBL" id="QAAD01000001">
    <property type="protein sequence ID" value="PTN10469.1"/>
    <property type="molecule type" value="Genomic_DNA"/>
</dbReference>
<dbReference type="InterPro" id="IPR032286">
    <property type="entry name" value="DUF4837"/>
</dbReference>
<protein>
    <submittedName>
        <fullName evidence="1">Uncharacterized protein DUF4837</fullName>
    </submittedName>
</protein>
<accession>A0A2T5C691</accession>
<dbReference type="RefSeq" id="WP_107820570.1">
    <property type="nucleotide sequence ID" value="NZ_OY782574.1"/>
</dbReference>
<organism evidence="1 2">
    <name type="scientific">Mangrovibacterium marinum</name>
    <dbReference type="NCBI Taxonomy" id="1639118"/>
    <lineage>
        <taxon>Bacteria</taxon>
        <taxon>Pseudomonadati</taxon>
        <taxon>Bacteroidota</taxon>
        <taxon>Bacteroidia</taxon>
        <taxon>Marinilabiliales</taxon>
        <taxon>Prolixibacteraceae</taxon>
        <taxon>Mangrovibacterium</taxon>
    </lineage>
</organism>